<dbReference type="Proteomes" id="UP000242875">
    <property type="component" value="Unassembled WGS sequence"/>
</dbReference>
<sequence>MGKSAKNFKRPTRKEKQNKFISKASVQDHKEAPPKDKKSSGISKQPAKSSVALAVKKRVDKQPLAMAIDQPAKANEKASVQDARPTRDYVDMYSGKRTYKPALVK</sequence>
<reference evidence="2 3" key="1">
    <citation type="journal article" date="2017" name="Mycologia">
        <title>Bifiguratus adelaidae, gen. et sp. nov., a new member of Mucoromycotina in endophytic and soil-dwelling habitats.</title>
        <authorList>
            <person name="Torres-Cruz T.J."/>
            <person name="Billingsley Tobias T.L."/>
            <person name="Almatruk M."/>
            <person name="Hesse C."/>
            <person name="Kuske C.R."/>
            <person name="Desiro A."/>
            <person name="Benucci G.M."/>
            <person name="Bonito G."/>
            <person name="Stajich J.E."/>
            <person name="Dunlap C."/>
            <person name="Arnold A.E."/>
            <person name="Porras-Alfaro A."/>
        </authorList>
    </citation>
    <scope>NUCLEOTIDE SEQUENCE [LARGE SCALE GENOMIC DNA]</scope>
    <source>
        <strain evidence="2 3">AZ0501</strain>
    </source>
</reference>
<protein>
    <submittedName>
        <fullName evidence="2">Uncharacterized protein</fullName>
    </submittedName>
</protein>
<proteinExistence type="predicted"/>
<evidence type="ECO:0000313" key="3">
    <source>
        <dbReference type="Proteomes" id="UP000242875"/>
    </source>
</evidence>
<comment type="caution">
    <text evidence="2">The sequence shown here is derived from an EMBL/GenBank/DDBJ whole genome shotgun (WGS) entry which is preliminary data.</text>
</comment>
<accession>A0A261Y3D2</accession>
<feature type="compositionally biased region" description="Basic and acidic residues" evidence="1">
    <location>
        <begin position="26"/>
        <end position="39"/>
    </location>
</feature>
<gene>
    <name evidence="2" type="ORF">BZG36_01384</name>
</gene>
<dbReference type="AlphaFoldDB" id="A0A261Y3D2"/>
<name>A0A261Y3D2_9FUNG</name>
<feature type="compositionally biased region" description="Basic residues" evidence="1">
    <location>
        <begin position="1"/>
        <end position="13"/>
    </location>
</feature>
<dbReference type="OrthoDB" id="2274292at2759"/>
<evidence type="ECO:0000313" key="2">
    <source>
        <dbReference type="EMBL" id="OZJ05115.1"/>
    </source>
</evidence>
<feature type="region of interest" description="Disordered" evidence="1">
    <location>
        <begin position="1"/>
        <end position="54"/>
    </location>
</feature>
<dbReference type="EMBL" id="MVBO01000022">
    <property type="protein sequence ID" value="OZJ05115.1"/>
    <property type="molecule type" value="Genomic_DNA"/>
</dbReference>
<keyword evidence="3" id="KW-1185">Reference proteome</keyword>
<organism evidence="2 3">
    <name type="scientific">Bifiguratus adelaidae</name>
    <dbReference type="NCBI Taxonomy" id="1938954"/>
    <lineage>
        <taxon>Eukaryota</taxon>
        <taxon>Fungi</taxon>
        <taxon>Fungi incertae sedis</taxon>
        <taxon>Mucoromycota</taxon>
        <taxon>Mucoromycotina</taxon>
        <taxon>Endogonomycetes</taxon>
        <taxon>Endogonales</taxon>
        <taxon>Endogonales incertae sedis</taxon>
        <taxon>Bifiguratus</taxon>
    </lineage>
</organism>
<evidence type="ECO:0000256" key="1">
    <source>
        <dbReference type="SAM" id="MobiDB-lite"/>
    </source>
</evidence>